<evidence type="ECO:0000256" key="1">
    <source>
        <dbReference type="SAM" id="Phobius"/>
    </source>
</evidence>
<sequence>MLTDFWTWILDLGNSKTVALLIFFTTFMGIVIYVYSSRKRGERLESYRYMPLMDEDEADKRVKAAEASQAKGDK</sequence>
<keyword evidence="1" id="KW-1133">Transmembrane helix</keyword>
<proteinExistence type="predicted"/>
<reference evidence="3" key="2">
    <citation type="submission" date="2021-04" db="EMBL/GenBank/DDBJ databases">
        <title>Complete Genome and methylome analysis of Thiothrix fructosivorans ATCC 49748.</title>
        <authorList>
            <person name="Fomenkov A."/>
            <person name="Sun L."/>
            <person name="Vincze T."/>
            <person name="Grabovich M.Y."/>
            <person name="Roberts R.J."/>
        </authorList>
    </citation>
    <scope>NUCLEOTIDE SEQUENCE</scope>
    <source>
        <strain evidence="3">ATCC 49748</strain>
    </source>
</reference>
<evidence type="ECO:0000313" key="4">
    <source>
        <dbReference type="Proteomes" id="UP000664466"/>
    </source>
</evidence>
<organism evidence="3">
    <name type="scientific">Thiothrix fructosivorans</name>
    <dbReference type="NCBI Taxonomy" id="111770"/>
    <lineage>
        <taxon>Bacteria</taxon>
        <taxon>Pseudomonadati</taxon>
        <taxon>Pseudomonadota</taxon>
        <taxon>Gammaproteobacteria</taxon>
        <taxon>Thiotrichales</taxon>
        <taxon>Thiotrichaceae</taxon>
        <taxon>Thiothrix</taxon>
    </lineage>
</organism>
<dbReference type="Proteomes" id="UP000664466">
    <property type="component" value="Unassembled WGS sequence"/>
</dbReference>
<protein>
    <submittedName>
        <fullName evidence="3">Cbb3-type cytochrome c oxidase subunit 3</fullName>
    </submittedName>
</protein>
<evidence type="ECO:0000313" key="2">
    <source>
        <dbReference type="EMBL" id="MBO0613525.1"/>
    </source>
</evidence>
<dbReference type="Pfam" id="PF05545">
    <property type="entry name" value="FixQ"/>
    <property type="match status" value="1"/>
</dbReference>
<keyword evidence="4" id="KW-1185">Reference proteome</keyword>
<feature type="transmembrane region" description="Helical" evidence="1">
    <location>
        <begin position="18"/>
        <end position="36"/>
    </location>
</feature>
<gene>
    <name evidence="3" type="ORF">J1836_001365</name>
    <name evidence="2" type="ORF">J1836_11450</name>
</gene>
<accession>A0A8B0SJN1</accession>
<dbReference type="EMBL" id="CP072748">
    <property type="protein sequence ID" value="QTX11049.1"/>
    <property type="molecule type" value="Genomic_DNA"/>
</dbReference>
<keyword evidence="1" id="KW-0812">Transmembrane</keyword>
<name>A0A8B0SJN1_9GAMM</name>
<dbReference type="RefSeq" id="WP_207251214.1">
    <property type="nucleotide sequence ID" value="NZ_JAFMPM010000006.1"/>
</dbReference>
<keyword evidence="1" id="KW-0472">Membrane</keyword>
<dbReference type="EMBL" id="JAFMPM010000006">
    <property type="protein sequence ID" value="MBO0613525.1"/>
    <property type="molecule type" value="Genomic_DNA"/>
</dbReference>
<dbReference type="AlphaFoldDB" id="A0A8B0SJN1"/>
<reference evidence="2 4" key="1">
    <citation type="submission" date="2021-03" db="EMBL/GenBank/DDBJ databases">
        <title>Draft genome and methylome analysis of Thiotrix fructosivoruns ATCC 49748.</title>
        <authorList>
            <person name="Fomenkov A."/>
            <person name="Grabovich M.Y."/>
            <person name="Roberts R.J."/>
        </authorList>
    </citation>
    <scope>NUCLEOTIDE SEQUENCE [LARGE SCALE GENOMIC DNA]</scope>
    <source>
        <strain evidence="2 4">ATCC 49748</strain>
    </source>
</reference>
<evidence type="ECO:0000313" key="3">
    <source>
        <dbReference type="EMBL" id="QTX11049.1"/>
    </source>
</evidence>
<dbReference type="InterPro" id="IPR008621">
    <property type="entry name" value="Cbb3-typ_cyt_oxidase_comp"/>
</dbReference>